<gene>
    <name evidence="1" type="ORF">Aca07nite_85540</name>
</gene>
<proteinExistence type="predicted"/>
<organism evidence="1">
    <name type="scientific">Actinoplanes campanulatus</name>
    <dbReference type="NCBI Taxonomy" id="113559"/>
    <lineage>
        <taxon>Bacteria</taxon>
        <taxon>Bacillati</taxon>
        <taxon>Actinomycetota</taxon>
        <taxon>Actinomycetes</taxon>
        <taxon>Micromonosporales</taxon>
        <taxon>Micromonosporaceae</taxon>
        <taxon>Actinoplanes</taxon>
    </lineage>
</organism>
<name>A0ABQ3WYC0_9ACTN</name>
<dbReference type="EMBL" id="BOMF01000175">
    <property type="protein sequence ID" value="GID51279.1"/>
    <property type="molecule type" value="Genomic_DNA"/>
</dbReference>
<evidence type="ECO:0000313" key="1">
    <source>
        <dbReference type="EMBL" id="GID51279.1"/>
    </source>
</evidence>
<sequence>MTSASFADFNGADPHPVPVASTSPVAAAALIDMPILSLPKPVGPSTGVVGLREVFDGFGDADDGVTLGETTGTAVVAEGGAGVAAPAGEAWPSNRCGEPAQPAAAATPAAVARTRIVRRISVNLSLCSS</sequence>
<reference evidence="1" key="1">
    <citation type="submission" date="2021-01" db="EMBL/GenBank/DDBJ databases">
        <title>Whole genome shotgun sequence of Actinoplanes capillaceus NBRC 16408.</title>
        <authorList>
            <person name="Komaki H."/>
            <person name="Tamura T."/>
        </authorList>
    </citation>
    <scope>NUCLEOTIDE SEQUENCE [LARGE SCALE GENOMIC DNA]</scope>
    <source>
        <strain evidence="1">NBRC 16408</strain>
    </source>
</reference>
<protein>
    <submittedName>
        <fullName evidence="1">Uncharacterized protein</fullName>
    </submittedName>
</protein>
<comment type="caution">
    <text evidence="1">The sequence shown here is derived from an EMBL/GenBank/DDBJ whole genome shotgun (WGS) entry which is preliminary data.</text>
</comment>
<accession>A0ABQ3WYC0</accession>